<keyword evidence="2" id="KW-0489">Methyltransferase</keyword>
<dbReference type="Gene3D" id="3.40.50.150">
    <property type="entry name" value="Vaccinia Virus protein VP39"/>
    <property type="match status" value="1"/>
</dbReference>
<name>N2AG24_9FIRM</name>
<dbReference type="GO" id="GO:0008168">
    <property type="term" value="F:methyltransferase activity"/>
    <property type="evidence" value="ECO:0007669"/>
    <property type="project" value="UniProtKB-KW"/>
</dbReference>
<evidence type="ECO:0000313" key="2">
    <source>
        <dbReference type="EMBL" id="EMZ25165.1"/>
    </source>
</evidence>
<protein>
    <submittedName>
        <fullName evidence="2">FkbM family methyltransferase</fullName>
    </submittedName>
</protein>
<sequence>MRKELVNIWNRVMRIKILHPLVIVGRKMIFSNTLNAMVDFMERHTNAAGLKETNDFFESNRERIARNKECLADEKSREVYENIIKYRSTLKRKYLYLARSPYYEQYFAPDIIKLKKHEFFIDCGAYVGDTILSLNHNYVNLCKGGDLKALCLEPDPYNALQCRKTIKKIRKLHPWFRGYVMQRGAWKDEDVLYFKEGTEYSNKLGKTGTDGCTAVSTVSIDYAVRRYRTKTKDDAKVTFIKMDIEGSEPEALMGARETISTDRPVLVVSIYHTQEQMLSIIEYCRNNMEDYKFYIRHYSPAWGETDLYAVPCRADEIGNNV</sequence>
<keyword evidence="3" id="KW-1185">Reference proteome</keyword>
<dbReference type="SUPFAM" id="SSF53335">
    <property type="entry name" value="S-adenosyl-L-methionine-dependent methyltransferases"/>
    <property type="match status" value="1"/>
</dbReference>
<dbReference type="AlphaFoldDB" id="N2AG24"/>
<comment type="caution">
    <text evidence="2">The sequence shown here is derived from an EMBL/GenBank/DDBJ whole genome shotgun (WGS) entry which is preliminary data.</text>
</comment>
<dbReference type="PATRIC" id="fig|1235802.3.peg.3080"/>
<dbReference type="EMBL" id="AQFT01000090">
    <property type="protein sequence ID" value="EMZ25165.1"/>
    <property type="molecule type" value="Genomic_DNA"/>
</dbReference>
<dbReference type="NCBIfam" id="TIGR01444">
    <property type="entry name" value="fkbM_fam"/>
    <property type="match status" value="1"/>
</dbReference>
<dbReference type="GO" id="GO:0032259">
    <property type="term" value="P:methylation"/>
    <property type="evidence" value="ECO:0007669"/>
    <property type="project" value="UniProtKB-KW"/>
</dbReference>
<dbReference type="InterPro" id="IPR029063">
    <property type="entry name" value="SAM-dependent_MTases_sf"/>
</dbReference>
<dbReference type="Proteomes" id="UP000012589">
    <property type="component" value="Unassembled WGS sequence"/>
</dbReference>
<evidence type="ECO:0000259" key="1">
    <source>
        <dbReference type="Pfam" id="PF05050"/>
    </source>
</evidence>
<feature type="domain" description="Methyltransferase FkbM" evidence="1">
    <location>
        <begin position="122"/>
        <end position="284"/>
    </location>
</feature>
<evidence type="ECO:0000313" key="3">
    <source>
        <dbReference type="Proteomes" id="UP000012589"/>
    </source>
</evidence>
<accession>N2AG24</accession>
<dbReference type="Pfam" id="PF05050">
    <property type="entry name" value="Methyltransf_21"/>
    <property type="match status" value="1"/>
</dbReference>
<dbReference type="STRING" id="1235802.C823_02914"/>
<dbReference type="InterPro" id="IPR006342">
    <property type="entry name" value="FkbM_mtfrase"/>
</dbReference>
<proteinExistence type="predicted"/>
<organism evidence="2 3">
    <name type="scientific">Eubacterium plexicaudatum ASF492</name>
    <dbReference type="NCBI Taxonomy" id="1235802"/>
    <lineage>
        <taxon>Bacteria</taxon>
        <taxon>Bacillati</taxon>
        <taxon>Bacillota</taxon>
        <taxon>Clostridia</taxon>
        <taxon>Eubacteriales</taxon>
        <taxon>Eubacteriaceae</taxon>
        <taxon>Eubacterium</taxon>
    </lineage>
</organism>
<dbReference type="HOGENOM" id="CLU_048284_0_1_9"/>
<keyword evidence="2" id="KW-0808">Transferase</keyword>
<dbReference type="eggNOG" id="COG2242">
    <property type="taxonomic scope" value="Bacteria"/>
</dbReference>
<reference evidence="2 3" key="1">
    <citation type="journal article" date="2014" name="Genome Announc.">
        <title>Draft genome sequences of the altered schaedler flora, a defined bacterial community from gnotobiotic mice.</title>
        <authorList>
            <person name="Wannemuehler M.J."/>
            <person name="Overstreet A.M."/>
            <person name="Ward D.V."/>
            <person name="Phillips G.J."/>
        </authorList>
    </citation>
    <scope>NUCLEOTIDE SEQUENCE [LARGE SCALE GENOMIC DNA]</scope>
    <source>
        <strain evidence="2 3">ASF492</strain>
    </source>
</reference>
<gene>
    <name evidence="2" type="ORF">C823_02914</name>
</gene>